<dbReference type="AlphaFoldDB" id="A0AAW2Y9J9"/>
<comment type="caution">
    <text evidence="2">The sequence shown here is derived from an EMBL/GenBank/DDBJ whole genome shotgun (WGS) entry which is preliminary data.</text>
</comment>
<sequence length="135" mass="15296">MGSDDAVLVTFTYDRLSNFCYGCGILGHIRRDYERQLEELQRVTTAELPYGPWWGATVTEVEGWSTRVGQGFTRTERDGGVCRRRREEVRRGAGERMRGERRVKGVGIEFSGKRGTTWKHGGVWQGRNVGGKLGK</sequence>
<dbReference type="InterPro" id="IPR025836">
    <property type="entry name" value="Zn_knuckle_CX2CX4HX4C"/>
</dbReference>
<reference evidence="2" key="2">
    <citation type="journal article" date="2024" name="Plant">
        <title>Genomic evolution and insights into agronomic trait innovations of Sesamum species.</title>
        <authorList>
            <person name="Miao H."/>
            <person name="Wang L."/>
            <person name="Qu L."/>
            <person name="Liu H."/>
            <person name="Sun Y."/>
            <person name="Le M."/>
            <person name="Wang Q."/>
            <person name="Wei S."/>
            <person name="Zheng Y."/>
            <person name="Lin W."/>
            <person name="Duan Y."/>
            <person name="Cao H."/>
            <person name="Xiong S."/>
            <person name="Wang X."/>
            <person name="Wei L."/>
            <person name="Li C."/>
            <person name="Ma Q."/>
            <person name="Ju M."/>
            <person name="Zhao R."/>
            <person name="Li G."/>
            <person name="Mu C."/>
            <person name="Tian Q."/>
            <person name="Mei H."/>
            <person name="Zhang T."/>
            <person name="Gao T."/>
            <person name="Zhang H."/>
        </authorList>
    </citation>
    <scope>NUCLEOTIDE SEQUENCE</scope>
    <source>
        <strain evidence="2">KEN1</strain>
    </source>
</reference>
<reference evidence="2" key="1">
    <citation type="submission" date="2020-06" db="EMBL/GenBank/DDBJ databases">
        <authorList>
            <person name="Li T."/>
            <person name="Hu X."/>
            <person name="Zhang T."/>
            <person name="Song X."/>
            <person name="Zhang H."/>
            <person name="Dai N."/>
            <person name="Sheng W."/>
            <person name="Hou X."/>
            <person name="Wei L."/>
        </authorList>
    </citation>
    <scope>NUCLEOTIDE SEQUENCE</scope>
    <source>
        <strain evidence="2">KEN1</strain>
        <tissue evidence="2">Leaf</tissue>
    </source>
</reference>
<evidence type="ECO:0000259" key="1">
    <source>
        <dbReference type="Pfam" id="PF14392"/>
    </source>
</evidence>
<dbReference type="EMBL" id="JACGWN010000001">
    <property type="protein sequence ID" value="KAL0462112.1"/>
    <property type="molecule type" value="Genomic_DNA"/>
</dbReference>
<dbReference type="Pfam" id="PF14392">
    <property type="entry name" value="zf-CCHC_4"/>
    <property type="match status" value="1"/>
</dbReference>
<feature type="domain" description="Zinc knuckle CX2CX4HX4C" evidence="1">
    <location>
        <begin position="2"/>
        <end position="32"/>
    </location>
</feature>
<organism evidence="2">
    <name type="scientific">Sesamum latifolium</name>
    <dbReference type="NCBI Taxonomy" id="2727402"/>
    <lineage>
        <taxon>Eukaryota</taxon>
        <taxon>Viridiplantae</taxon>
        <taxon>Streptophyta</taxon>
        <taxon>Embryophyta</taxon>
        <taxon>Tracheophyta</taxon>
        <taxon>Spermatophyta</taxon>
        <taxon>Magnoliopsida</taxon>
        <taxon>eudicotyledons</taxon>
        <taxon>Gunneridae</taxon>
        <taxon>Pentapetalae</taxon>
        <taxon>asterids</taxon>
        <taxon>lamiids</taxon>
        <taxon>Lamiales</taxon>
        <taxon>Pedaliaceae</taxon>
        <taxon>Sesamum</taxon>
    </lineage>
</organism>
<name>A0AAW2Y9J9_9LAMI</name>
<proteinExistence type="predicted"/>
<accession>A0AAW2Y9J9</accession>
<protein>
    <recommendedName>
        <fullName evidence="1">Zinc knuckle CX2CX4HX4C domain-containing protein</fullName>
    </recommendedName>
</protein>
<evidence type="ECO:0000313" key="2">
    <source>
        <dbReference type="EMBL" id="KAL0462112.1"/>
    </source>
</evidence>
<gene>
    <name evidence="2" type="ORF">Slati_0098800</name>
</gene>